<sequence length="212" mass="23936">MPPPKVKLHKNSGKTRRAPNLPPIQISQNQRVEQPSPSAPDVNPITGLTTEQEQQFQLELYWCIQQFQKALSSGKLAAKQVQEHTKSLNTLMSNTAPIVKKRQVMRMSFGDYRTKMLEDEKRAKKIALKIATGKPSEKSTFYKKANIRDTENDFKFNFPTPDCNGIDEGPPEEKVNGDAPIENNTIFSRSDNSFRFNFSNTSEGNENGTQST</sequence>
<feature type="compositionally biased region" description="Low complexity" evidence="2">
    <location>
        <begin position="187"/>
        <end position="200"/>
    </location>
</feature>
<feature type="non-terminal residue" evidence="3">
    <location>
        <position position="1"/>
    </location>
</feature>
<dbReference type="EMBL" id="KB740914">
    <property type="protein sequence ID" value="ENN78344.1"/>
    <property type="molecule type" value="Genomic_DNA"/>
</dbReference>
<dbReference type="AlphaFoldDB" id="N6TDA9"/>
<feature type="compositionally biased region" description="Polar residues" evidence="2">
    <location>
        <begin position="201"/>
        <end position="212"/>
    </location>
</feature>
<name>N6TDA9_DENPD</name>
<evidence type="ECO:0000313" key="6">
    <source>
        <dbReference type="Proteomes" id="UP000019118"/>
    </source>
</evidence>
<dbReference type="Pfam" id="PF15393">
    <property type="entry name" value="DUF4615"/>
    <property type="match status" value="1"/>
</dbReference>
<protein>
    <submittedName>
        <fullName evidence="3 5">Uncharacterized protein</fullName>
    </submittedName>
</protein>
<dbReference type="PANTHER" id="PTHR13602">
    <property type="entry name" value="UPF0488 PROTEIN C8ORF33"/>
    <property type="match status" value="1"/>
</dbReference>
<evidence type="ECO:0000256" key="2">
    <source>
        <dbReference type="SAM" id="MobiDB-lite"/>
    </source>
</evidence>
<dbReference type="OMA" id="WCVQQLQ"/>
<evidence type="ECO:0000313" key="3">
    <source>
        <dbReference type="EMBL" id="ENN78344.1"/>
    </source>
</evidence>
<dbReference type="EnsemblMetazoa" id="XM_019902202.1">
    <property type="protein sequence ID" value="XP_019757761.1"/>
    <property type="gene ID" value="LOC109536121"/>
</dbReference>
<comment type="similarity">
    <text evidence="1">Belongs to the UPF0488 family.</text>
</comment>
<evidence type="ECO:0000313" key="4">
    <source>
        <dbReference type="EMBL" id="ERL87927.1"/>
    </source>
</evidence>
<dbReference type="STRING" id="77166.N6TDA9"/>
<dbReference type="InterPro" id="IPR029274">
    <property type="entry name" value="DUF4615"/>
</dbReference>
<dbReference type="OrthoDB" id="20277at2759"/>
<dbReference type="EMBL" id="KB632005">
    <property type="protein sequence ID" value="ERL87927.1"/>
    <property type="molecule type" value="Genomic_DNA"/>
</dbReference>
<dbReference type="HOGENOM" id="CLU_082144_2_0_1"/>
<feature type="region of interest" description="Disordered" evidence="2">
    <location>
        <begin position="165"/>
        <end position="212"/>
    </location>
</feature>
<evidence type="ECO:0000313" key="5">
    <source>
        <dbReference type="EnsemblMetazoa" id="XP_019757761.1"/>
    </source>
</evidence>
<feature type="compositionally biased region" description="Basic residues" evidence="2">
    <location>
        <begin position="1"/>
        <end position="17"/>
    </location>
</feature>
<dbReference type="Proteomes" id="UP000019118">
    <property type="component" value="Unassembled WGS sequence"/>
</dbReference>
<keyword evidence="6" id="KW-1185">Reference proteome</keyword>
<evidence type="ECO:0000256" key="1">
    <source>
        <dbReference type="ARBA" id="ARBA00005707"/>
    </source>
</evidence>
<reference evidence="5" key="2">
    <citation type="submission" date="2024-08" db="UniProtKB">
        <authorList>
            <consortium name="EnsemblMetazoa"/>
        </authorList>
    </citation>
    <scope>IDENTIFICATION</scope>
</reference>
<dbReference type="KEGG" id="dpa:109536121"/>
<gene>
    <name evidence="5" type="primary">109536121</name>
    <name evidence="4" type="ORF">D910_05315</name>
    <name evidence="3" type="ORF">YQE_05146</name>
</gene>
<organism evidence="3">
    <name type="scientific">Dendroctonus ponderosae</name>
    <name type="common">Mountain pine beetle</name>
    <dbReference type="NCBI Taxonomy" id="77166"/>
    <lineage>
        <taxon>Eukaryota</taxon>
        <taxon>Metazoa</taxon>
        <taxon>Ecdysozoa</taxon>
        <taxon>Arthropoda</taxon>
        <taxon>Hexapoda</taxon>
        <taxon>Insecta</taxon>
        <taxon>Pterygota</taxon>
        <taxon>Neoptera</taxon>
        <taxon>Endopterygota</taxon>
        <taxon>Coleoptera</taxon>
        <taxon>Polyphaga</taxon>
        <taxon>Cucujiformia</taxon>
        <taxon>Curculionidae</taxon>
        <taxon>Scolytinae</taxon>
        <taxon>Dendroctonus</taxon>
    </lineage>
</organism>
<evidence type="ECO:0000313" key="7">
    <source>
        <dbReference type="Proteomes" id="UP000030742"/>
    </source>
</evidence>
<dbReference type="Proteomes" id="UP000030742">
    <property type="component" value="Unassembled WGS sequence"/>
</dbReference>
<accession>N6TDA9</accession>
<feature type="compositionally biased region" description="Polar residues" evidence="2">
    <location>
        <begin position="25"/>
        <end position="36"/>
    </location>
</feature>
<proteinExistence type="inferred from homology"/>
<reference evidence="6 7" key="1">
    <citation type="journal article" date="2013" name="Genome Biol.">
        <title>Draft genome of the mountain pine beetle, Dendroctonus ponderosae Hopkins, a major forest pest.</title>
        <authorList>
            <person name="Keeling C.I."/>
            <person name="Yuen M.M."/>
            <person name="Liao N.Y."/>
            <person name="Docking T.R."/>
            <person name="Chan S.K."/>
            <person name="Taylor G.A."/>
            <person name="Palmquist D.L."/>
            <person name="Jackman S.D."/>
            <person name="Nguyen A."/>
            <person name="Li M."/>
            <person name="Henderson H."/>
            <person name="Janes J.K."/>
            <person name="Zhao Y."/>
            <person name="Pandoh P."/>
            <person name="Moore R."/>
            <person name="Sperling F.A."/>
            <person name="Huber D.P."/>
            <person name="Birol I."/>
            <person name="Jones S.J."/>
            <person name="Bohlmann J."/>
        </authorList>
    </citation>
    <scope>NUCLEOTIDE SEQUENCE</scope>
</reference>
<feature type="region of interest" description="Disordered" evidence="2">
    <location>
        <begin position="1"/>
        <end position="42"/>
    </location>
</feature>
<dbReference type="PANTHER" id="PTHR13602:SF2">
    <property type="entry name" value="UPF0488 PROTEIN C8ORF33"/>
    <property type="match status" value="1"/>
</dbReference>